<evidence type="ECO:0000313" key="10">
    <source>
        <dbReference type="EMBL" id="KAK8394432.1"/>
    </source>
</evidence>
<keyword evidence="6 9" id="KW-0333">Golgi apparatus</keyword>
<dbReference type="InterPro" id="IPR018011">
    <property type="entry name" value="Carb_sulfotrans_8-10"/>
</dbReference>
<protein>
    <recommendedName>
        <fullName evidence="9">Carbohydrate sulfotransferase</fullName>
        <ecNumber evidence="9">2.8.2.-</ecNumber>
    </recommendedName>
</protein>
<dbReference type="PANTHER" id="PTHR12137">
    <property type="entry name" value="CARBOHYDRATE SULFOTRANSFERASE"/>
    <property type="match status" value="1"/>
</dbReference>
<keyword evidence="5 9" id="KW-1133">Transmembrane helix</keyword>
<evidence type="ECO:0000256" key="8">
    <source>
        <dbReference type="ARBA" id="ARBA00023180"/>
    </source>
</evidence>
<dbReference type="EC" id="2.8.2.-" evidence="9"/>
<comment type="subcellular location">
    <subcellularLocation>
        <location evidence="1 9">Golgi apparatus membrane</location>
        <topology evidence="1 9">Single-pass type II membrane protein</topology>
    </subcellularLocation>
</comment>
<feature type="transmembrane region" description="Helical" evidence="9">
    <location>
        <begin position="12"/>
        <end position="31"/>
    </location>
</feature>
<feature type="transmembrane region" description="Helical" evidence="9">
    <location>
        <begin position="176"/>
        <end position="194"/>
    </location>
</feature>
<name>A0AAW0U6N6_SCYPA</name>
<dbReference type="GO" id="GO:0000139">
    <property type="term" value="C:Golgi membrane"/>
    <property type="evidence" value="ECO:0007669"/>
    <property type="project" value="UniProtKB-SubCell"/>
</dbReference>
<dbReference type="InterPro" id="IPR005331">
    <property type="entry name" value="Sulfotransferase"/>
</dbReference>
<evidence type="ECO:0000256" key="9">
    <source>
        <dbReference type="RuleBase" id="RU364020"/>
    </source>
</evidence>
<keyword evidence="7 9" id="KW-0472">Membrane</keyword>
<dbReference type="EMBL" id="JARAKH010000019">
    <property type="protein sequence ID" value="KAK8394432.1"/>
    <property type="molecule type" value="Genomic_DNA"/>
</dbReference>
<dbReference type="GO" id="GO:0008146">
    <property type="term" value="F:sulfotransferase activity"/>
    <property type="evidence" value="ECO:0007669"/>
    <property type="project" value="InterPro"/>
</dbReference>
<evidence type="ECO:0000313" key="11">
    <source>
        <dbReference type="Proteomes" id="UP001487740"/>
    </source>
</evidence>
<dbReference type="AlphaFoldDB" id="A0AAW0U6N6"/>
<keyword evidence="11" id="KW-1185">Reference proteome</keyword>
<evidence type="ECO:0000256" key="2">
    <source>
        <dbReference type="ARBA" id="ARBA00006339"/>
    </source>
</evidence>
<evidence type="ECO:0000256" key="4">
    <source>
        <dbReference type="ARBA" id="ARBA00022692"/>
    </source>
</evidence>
<comment type="caution">
    <text evidence="10">The sequence shown here is derived from an EMBL/GenBank/DDBJ whole genome shotgun (WGS) entry which is preliminary data.</text>
</comment>
<organism evidence="10 11">
    <name type="scientific">Scylla paramamosain</name>
    <name type="common">Mud crab</name>
    <dbReference type="NCBI Taxonomy" id="85552"/>
    <lineage>
        <taxon>Eukaryota</taxon>
        <taxon>Metazoa</taxon>
        <taxon>Ecdysozoa</taxon>
        <taxon>Arthropoda</taxon>
        <taxon>Crustacea</taxon>
        <taxon>Multicrustacea</taxon>
        <taxon>Malacostraca</taxon>
        <taxon>Eumalacostraca</taxon>
        <taxon>Eucarida</taxon>
        <taxon>Decapoda</taxon>
        <taxon>Pleocyemata</taxon>
        <taxon>Brachyura</taxon>
        <taxon>Eubrachyura</taxon>
        <taxon>Portunoidea</taxon>
        <taxon>Portunidae</taxon>
        <taxon>Portuninae</taxon>
        <taxon>Scylla</taxon>
    </lineage>
</organism>
<reference evidence="10 11" key="1">
    <citation type="submission" date="2023-03" db="EMBL/GenBank/DDBJ databases">
        <title>High-quality genome of Scylla paramamosain provides insights in environmental adaptation.</title>
        <authorList>
            <person name="Zhang L."/>
        </authorList>
    </citation>
    <scope>NUCLEOTIDE SEQUENCE [LARGE SCALE GENOMIC DNA]</scope>
    <source>
        <strain evidence="10">LZ_2023a</strain>
        <tissue evidence="10">Muscle</tissue>
    </source>
</reference>
<keyword evidence="8 9" id="KW-0325">Glycoprotein</keyword>
<evidence type="ECO:0000256" key="1">
    <source>
        <dbReference type="ARBA" id="ARBA00004323"/>
    </source>
</evidence>
<sequence>MSKSFVRSWRTVKQLLIATLLLLSGALFLSWNREYVNFQWNVENSKTRSDALLRHVRNTCTTMRFPNKMTNRAIHHMVYDDERKVIYCFIPKVASTSWKRVFVLLTRHPKQNVSTMTRHAVHGTLPFLSSDKNKEEKLRTYKKFMVRLPLEWSRERIGKYRMSAFFGRNWSTVKQLLGAILLLLSAALLVSWSMECETSVVEAEDAKTRSDALEQHVKEVCKTMRFPDTGASQALDHMHYDDVRKVIYCFIPKVASTSWKKMWLKMTQPRRNVSAMRRGAIHISLPLLILDKDKEKKLKTYKKFMVVRHPFERVLSAYRDKLEYWARHNHLFHLMVGKELNKYRNNPNKKEGDNITFTKYIRFISQPGRGTPEQRNEHWLPMHEICHPCAIQYDFIGKYENLKEDSEYLMKWLGVTDLMDTFPAATRPFHASRYDPKYFGQLSHEEIMAFHAKYLPDFLLFDYGNNISDSHDVSEIVHQTEDIESERARSQYPQEAF</sequence>
<dbReference type="PANTHER" id="PTHR12137:SF54">
    <property type="entry name" value="CARBOHYDRATE SULFOTRANSFERASE"/>
    <property type="match status" value="1"/>
</dbReference>
<keyword evidence="3 9" id="KW-0808">Transferase</keyword>
<evidence type="ECO:0000256" key="5">
    <source>
        <dbReference type="ARBA" id="ARBA00022989"/>
    </source>
</evidence>
<keyword evidence="4 9" id="KW-0812">Transmembrane</keyword>
<evidence type="ECO:0000256" key="6">
    <source>
        <dbReference type="ARBA" id="ARBA00023034"/>
    </source>
</evidence>
<comment type="similarity">
    <text evidence="2 9">Belongs to the sulfotransferase 2 family.</text>
</comment>
<evidence type="ECO:0000256" key="7">
    <source>
        <dbReference type="ARBA" id="ARBA00023136"/>
    </source>
</evidence>
<accession>A0AAW0U6N6</accession>
<dbReference type="GO" id="GO:0016051">
    <property type="term" value="P:carbohydrate biosynthetic process"/>
    <property type="evidence" value="ECO:0007669"/>
    <property type="project" value="InterPro"/>
</dbReference>
<keyword evidence="9" id="KW-0735">Signal-anchor</keyword>
<gene>
    <name evidence="10" type="ORF">O3P69_006550</name>
</gene>
<comment type="caution">
    <text evidence="9">Lacks conserved residue(s) required for the propagation of feature annotation.</text>
</comment>
<evidence type="ECO:0000256" key="3">
    <source>
        <dbReference type="ARBA" id="ARBA00022679"/>
    </source>
</evidence>
<dbReference type="Proteomes" id="UP001487740">
    <property type="component" value="Unassembled WGS sequence"/>
</dbReference>
<keyword evidence="9" id="KW-0119">Carbohydrate metabolism</keyword>
<dbReference type="Pfam" id="PF03567">
    <property type="entry name" value="Sulfotransfer_2"/>
    <property type="match status" value="2"/>
</dbReference>
<proteinExistence type="inferred from homology"/>